<evidence type="ECO:0000313" key="1">
    <source>
        <dbReference type="EMBL" id="KIZ04086.1"/>
    </source>
</evidence>
<sequence length="389" mass="40863">MCGFLGAARLAVDALSPGELATLLWSLSRLGHAPDLAFMDAWYRAAAARAAAFGPGELALALHALGALRPGVGVPGSVPGRFVREVLPAARRILGACSGAQLAQTLWGLAELRLWPGQPWLEDWLAAEPVSLGGSALAEQAAAQARGTGAYTRAPAYKRFWRRPHPLEAFVDAALALLAREGRGSLMDCGPGDATLPTRGSSAGRVAIVSNLRNAAGVAPNAVLQVLRAALWLPQGAAFVLVYEDGSTDATRRWLALLQLLLTPVGVPFKFTLDGGLARRPQEPRIAHLARIRNALVDPLFPPPSVERALCSRPRAQGHRQADSSAISASASASASVAAASRGALLATSVPAACFRPDALLFINDVFFCRDDALRLMLHDADLACGFDS</sequence>
<dbReference type="GeneID" id="25736754"/>
<dbReference type="Proteomes" id="UP000054498">
    <property type="component" value="Unassembled WGS sequence"/>
</dbReference>
<dbReference type="Pfam" id="PF11735">
    <property type="entry name" value="CAP59_mtransfer"/>
    <property type="match status" value="1"/>
</dbReference>
<organism evidence="1 2">
    <name type="scientific">Monoraphidium neglectum</name>
    <dbReference type="NCBI Taxonomy" id="145388"/>
    <lineage>
        <taxon>Eukaryota</taxon>
        <taxon>Viridiplantae</taxon>
        <taxon>Chlorophyta</taxon>
        <taxon>core chlorophytes</taxon>
        <taxon>Chlorophyceae</taxon>
        <taxon>CS clade</taxon>
        <taxon>Sphaeropleales</taxon>
        <taxon>Selenastraceae</taxon>
        <taxon>Monoraphidium</taxon>
    </lineage>
</organism>
<dbReference type="AlphaFoldDB" id="A0A0D2NGC4"/>
<dbReference type="PANTHER" id="PTHR34144">
    <property type="entry name" value="CHROMOSOME 8, WHOLE GENOME SHOTGUN SEQUENCE"/>
    <property type="match status" value="1"/>
</dbReference>
<dbReference type="RefSeq" id="XP_013903105.1">
    <property type="nucleotide sequence ID" value="XM_014047651.1"/>
</dbReference>
<protein>
    <submittedName>
        <fullName evidence="1">Uncharacterized protein</fullName>
    </submittedName>
</protein>
<gene>
    <name evidence="1" type="ORF">MNEG_3876</name>
</gene>
<dbReference type="InterPro" id="IPR021047">
    <property type="entry name" value="Mannosyltransferase_CMT1"/>
</dbReference>
<keyword evidence="2" id="KW-1185">Reference proteome</keyword>
<reference evidence="1 2" key="1">
    <citation type="journal article" date="2013" name="BMC Genomics">
        <title>Reconstruction of the lipid metabolism for the microalga Monoraphidium neglectum from its genome sequence reveals characteristics suitable for biofuel production.</title>
        <authorList>
            <person name="Bogen C."/>
            <person name="Al-Dilaimi A."/>
            <person name="Albersmeier A."/>
            <person name="Wichmann J."/>
            <person name="Grundmann M."/>
            <person name="Rupp O."/>
            <person name="Lauersen K.J."/>
            <person name="Blifernez-Klassen O."/>
            <person name="Kalinowski J."/>
            <person name="Goesmann A."/>
            <person name="Mussgnug J.H."/>
            <person name="Kruse O."/>
        </authorList>
    </citation>
    <scope>NUCLEOTIDE SEQUENCE [LARGE SCALE GENOMIC DNA]</scope>
    <source>
        <strain evidence="1 2">SAG 48.87</strain>
    </source>
</reference>
<accession>A0A0D2NGC4</accession>
<proteinExistence type="predicted"/>
<dbReference type="EMBL" id="KK100728">
    <property type="protein sequence ID" value="KIZ04086.1"/>
    <property type="molecule type" value="Genomic_DNA"/>
</dbReference>
<evidence type="ECO:0000313" key="2">
    <source>
        <dbReference type="Proteomes" id="UP000054498"/>
    </source>
</evidence>
<dbReference type="KEGG" id="mng:MNEG_3876"/>
<dbReference type="OrthoDB" id="523995at2759"/>
<dbReference type="PANTHER" id="PTHR34144:SF7">
    <property type="entry name" value="EXPORT PROTEIN (CAP59), PUTATIVE (AFU_ORTHOLOGUE AFUA_7G05020)-RELATED"/>
    <property type="match status" value="1"/>
</dbReference>
<name>A0A0D2NGC4_9CHLO</name>